<dbReference type="InterPro" id="IPR036638">
    <property type="entry name" value="HLH_DNA-bd_sf"/>
</dbReference>
<accession>A0A8J2RN42</accession>
<sequence>MVKAHRHSTSSPPTTSSSSPSTATVQLQQQPSSMDPLRGVMATKEQVEIQMYLSKLKELVPHMPKNRKVSKLEVIQHVIDYICDLQSELEQNHPASLNRNRRKQQHSAAVAAARRATTALSDASNIVTSSVSSSSTILMHRQPLGLLTSIPNSSVEMNNTTGDNKNISDVIVPC</sequence>
<feature type="compositionally biased region" description="Polar residues" evidence="6">
    <location>
        <begin position="23"/>
        <end position="33"/>
    </location>
</feature>
<feature type="compositionally biased region" description="Low complexity" evidence="6">
    <location>
        <begin position="9"/>
        <end position="22"/>
    </location>
</feature>
<dbReference type="PANTHER" id="PTHR11723:SF17">
    <property type="entry name" value="PROTEIN EXTRA-MACROCHAETAE"/>
    <property type="match status" value="1"/>
</dbReference>
<comment type="caution">
    <text evidence="8">The sequence shown here is derived from an EMBL/GenBank/DDBJ whole genome shotgun (WGS) entry which is preliminary data.</text>
</comment>
<dbReference type="GO" id="GO:0046983">
    <property type="term" value="F:protein dimerization activity"/>
    <property type="evidence" value="ECO:0007669"/>
    <property type="project" value="InterPro"/>
</dbReference>
<keyword evidence="3" id="KW-0805">Transcription regulation</keyword>
<reference evidence="8" key="1">
    <citation type="submission" date="2021-11" db="EMBL/GenBank/DDBJ databases">
        <authorList>
            <person name="Schell T."/>
        </authorList>
    </citation>
    <scope>NUCLEOTIDE SEQUENCE</scope>
    <source>
        <strain evidence="8">M5</strain>
    </source>
</reference>
<dbReference type="PROSITE" id="PS50888">
    <property type="entry name" value="BHLH"/>
    <property type="match status" value="1"/>
</dbReference>
<dbReference type="GO" id="GO:0005737">
    <property type="term" value="C:cytoplasm"/>
    <property type="evidence" value="ECO:0007669"/>
    <property type="project" value="InterPro"/>
</dbReference>
<dbReference type="Gene3D" id="4.10.280.10">
    <property type="entry name" value="Helix-loop-helix DNA-binding domain"/>
    <property type="match status" value="1"/>
</dbReference>
<dbReference type="InterPro" id="IPR026052">
    <property type="entry name" value="DNA-bd_prot-inh"/>
</dbReference>
<dbReference type="GO" id="GO:0000122">
    <property type="term" value="P:negative regulation of transcription by RNA polymerase II"/>
    <property type="evidence" value="ECO:0007669"/>
    <property type="project" value="InterPro"/>
</dbReference>
<organism evidence="8 9">
    <name type="scientific">Daphnia galeata</name>
    <dbReference type="NCBI Taxonomy" id="27404"/>
    <lineage>
        <taxon>Eukaryota</taxon>
        <taxon>Metazoa</taxon>
        <taxon>Ecdysozoa</taxon>
        <taxon>Arthropoda</taxon>
        <taxon>Crustacea</taxon>
        <taxon>Branchiopoda</taxon>
        <taxon>Diplostraca</taxon>
        <taxon>Cladocera</taxon>
        <taxon>Anomopoda</taxon>
        <taxon>Daphniidae</taxon>
        <taxon>Daphnia</taxon>
    </lineage>
</organism>
<dbReference type="AlphaFoldDB" id="A0A8J2RN42"/>
<evidence type="ECO:0000256" key="4">
    <source>
        <dbReference type="ARBA" id="ARBA00023163"/>
    </source>
</evidence>
<dbReference type="GO" id="GO:0030154">
    <property type="term" value="P:cell differentiation"/>
    <property type="evidence" value="ECO:0007669"/>
    <property type="project" value="TreeGrafter"/>
</dbReference>
<gene>
    <name evidence="8" type="ORF">DGAL_LOCUS8748</name>
</gene>
<evidence type="ECO:0000259" key="7">
    <source>
        <dbReference type="PROSITE" id="PS50888"/>
    </source>
</evidence>
<keyword evidence="9" id="KW-1185">Reference proteome</keyword>
<dbReference type="PANTHER" id="PTHR11723">
    <property type="entry name" value="DNA-BINDING PROTEIN INHIBITOR"/>
    <property type="match status" value="1"/>
</dbReference>
<feature type="region of interest" description="Disordered" evidence="6">
    <location>
        <begin position="1"/>
        <end position="36"/>
    </location>
</feature>
<comment type="subcellular location">
    <subcellularLocation>
        <location evidence="1">Nucleus</location>
    </subcellularLocation>
</comment>
<dbReference type="Proteomes" id="UP000789390">
    <property type="component" value="Unassembled WGS sequence"/>
</dbReference>
<evidence type="ECO:0000256" key="1">
    <source>
        <dbReference type="ARBA" id="ARBA00004123"/>
    </source>
</evidence>
<evidence type="ECO:0000313" key="9">
    <source>
        <dbReference type="Proteomes" id="UP000789390"/>
    </source>
</evidence>
<name>A0A8J2RN42_9CRUS</name>
<dbReference type="SUPFAM" id="SSF47459">
    <property type="entry name" value="HLH, helix-loop-helix DNA-binding domain"/>
    <property type="match status" value="1"/>
</dbReference>
<evidence type="ECO:0000256" key="2">
    <source>
        <dbReference type="ARBA" id="ARBA00022491"/>
    </source>
</evidence>
<feature type="domain" description="BHLH" evidence="7">
    <location>
        <begin position="33"/>
        <end position="85"/>
    </location>
</feature>
<dbReference type="GO" id="GO:0032922">
    <property type="term" value="P:circadian regulation of gene expression"/>
    <property type="evidence" value="ECO:0007669"/>
    <property type="project" value="TreeGrafter"/>
</dbReference>
<dbReference type="CDD" id="cd19695">
    <property type="entry name" value="bHLH_dnHLH_EMC_like"/>
    <property type="match status" value="1"/>
</dbReference>
<dbReference type="FunFam" id="4.10.280.10:FF:000086">
    <property type="entry name" value="protein extra-macrochaetae"/>
    <property type="match status" value="1"/>
</dbReference>
<proteinExistence type="predicted"/>
<evidence type="ECO:0000256" key="6">
    <source>
        <dbReference type="SAM" id="MobiDB-lite"/>
    </source>
</evidence>
<keyword evidence="4" id="KW-0804">Transcription</keyword>
<evidence type="ECO:0000256" key="5">
    <source>
        <dbReference type="ARBA" id="ARBA00023242"/>
    </source>
</evidence>
<keyword evidence="2" id="KW-0678">Repressor</keyword>
<dbReference type="Pfam" id="PF00010">
    <property type="entry name" value="HLH"/>
    <property type="match status" value="1"/>
</dbReference>
<evidence type="ECO:0000256" key="3">
    <source>
        <dbReference type="ARBA" id="ARBA00023015"/>
    </source>
</evidence>
<dbReference type="GO" id="GO:0005634">
    <property type="term" value="C:nucleus"/>
    <property type="evidence" value="ECO:0007669"/>
    <property type="project" value="UniProtKB-SubCell"/>
</dbReference>
<dbReference type="InterPro" id="IPR011598">
    <property type="entry name" value="bHLH_dom"/>
</dbReference>
<dbReference type="EMBL" id="CAKKLH010000193">
    <property type="protein sequence ID" value="CAH0105684.1"/>
    <property type="molecule type" value="Genomic_DNA"/>
</dbReference>
<dbReference type="SMART" id="SM00353">
    <property type="entry name" value="HLH"/>
    <property type="match status" value="1"/>
</dbReference>
<keyword evidence="5" id="KW-0539">Nucleus</keyword>
<dbReference type="OrthoDB" id="10047910at2759"/>
<protein>
    <recommendedName>
        <fullName evidence="7">BHLH domain-containing protein</fullName>
    </recommendedName>
</protein>
<evidence type="ECO:0000313" key="8">
    <source>
        <dbReference type="EMBL" id="CAH0105684.1"/>
    </source>
</evidence>